<comment type="caution">
    <text evidence="2">The sequence shown here is derived from an EMBL/GenBank/DDBJ whole genome shotgun (WGS) entry which is preliminary data.</text>
</comment>
<feature type="region of interest" description="Disordered" evidence="1">
    <location>
        <begin position="1"/>
        <end position="48"/>
    </location>
</feature>
<proteinExistence type="predicted"/>
<evidence type="ECO:0000256" key="1">
    <source>
        <dbReference type="SAM" id="MobiDB-lite"/>
    </source>
</evidence>
<dbReference type="AlphaFoldDB" id="A0A4C2ACN6"/>
<sequence length="107" mass="11494">MIKFGQLPSDADRLTACRSEDPPNHSIGSSDGRVYKGRDGFRGLPASGQENMLIPSVARVRPRTSKGITDLLLLNLAAEAAGPSKKILITPPVRAARRERTGMTTPI</sequence>
<dbReference type="EMBL" id="BGZK01002855">
    <property type="protein sequence ID" value="GBP97004.1"/>
    <property type="molecule type" value="Genomic_DNA"/>
</dbReference>
<feature type="compositionally biased region" description="Basic and acidic residues" evidence="1">
    <location>
        <begin position="10"/>
        <end position="23"/>
    </location>
</feature>
<dbReference type="Proteomes" id="UP000299102">
    <property type="component" value="Unassembled WGS sequence"/>
</dbReference>
<name>A0A4C2ACN6_EUMVA</name>
<dbReference type="OrthoDB" id="6964517at2759"/>
<organism evidence="2 3">
    <name type="scientific">Eumeta variegata</name>
    <name type="common">Bagworm moth</name>
    <name type="synonym">Eumeta japonica</name>
    <dbReference type="NCBI Taxonomy" id="151549"/>
    <lineage>
        <taxon>Eukaryota</taxon>
        <taxon>Metazoa</taxon>
        <taxon>Ecdysozoa</taxon>
        <taxon>Arthropoda</taxon>
        <taxon>Hexapoda</taxon>
        <taxon>Insecta</taxon>
        <taxon>Pterygota</taxon>
        <taxon>Neoptera</taxon>
        <taxon>Endopterygota</taxon>
        <taxon>Lepidoptera</taxon>
        <taxon>Glossata</taxon>
        <taxon>Ditrysia</taxon>
        <taxon>Tineoidea</taxon>
        <taxon>Psychidae</taxon>
        <taxon>Oiketicinae</taxon>
        <taxon>Eumeta</taxon>
    </lineage>
</organism>
<evidence type="ECO:0000313" key="2">
    <source>
        <dbReference type="EMBL" id="GBP97004.1"/>
    </source>
</evidence>
<reference evidence="2 3" key="1">
    <citation type="journal article" date="2019" name="Commun. Biol.">
        <title>The bagworm genome reveals a unique fibroin gene that provides high tensile strength.</title>
        <authorList>
            <person name="Kono N."/>
            <person name="Nakamura H."/>
            <person name="Ohtoshi R."/>
            <person name="Tomita M."/>
            <person name="Numata K."/>
            <person name="Arakawa K."/>
        </authorList>
    </citation>
    <scope>NUCLEOTIDE SEQUENCE [LARGE SCALE GENOMIC DNA]</scope>
</reference>
<evidence type="ECO:0000313" key="3">
    <source>
        <dbReference type="Proteomes" id="UP000299102"/>
    </source>
</evidence>
<gene>
    <name evidence="2" type="ORF">EVAR_89981_1</name>
</gene>
<accession>A0A4C2ACN6</accession>
<keyword evidence="3" id="KW-1185">Reference proteome</keyword>
<protein>
    <submittedName>
        <fullName evidence="2">Uncharacterized protein</fullName>
    </submittedName>
</protein>